<evidence type="ECO:0000256" key="6">
    <source>
        <dbReference type="ARBA" id="ARBA00022552"/>
    </source>
</evidence>
<dbReference type="OrthoDB" id="31183at2759"/>
<evidence type="ECO:0000259" key="12">
    <source>
        <dbReference type="SMART" id="SM01036"/>
    </source>
</evidence>
<dbReference type="GO" id="GO:0000462">
    <property type="term" value="P:maturation of SSU-rRNA from tricistronic rRNA transcript (SSU-rRNA, 5.8S rRNA, LSU-rRNA)"/>
    <property type="evidence" value="ECO:0007669"/>
    <property type="project" value="TreeGrafter"/>
</dbReference>
<dbReference type="GO" id="GO:0045943">
    <property type="term" value="P:positive regulation of transcription by RNA polymerase I"/>
    <property type="evidence" value="ECO:0007669"/>
    <property type="project" value="TreeGrafter"/>
</dbReference>
<dbReference type="PANTHER" id="PTHR13457:SF1">
    <property type="entry name" value="HEAT REPEAT-CONTAINING PROTEIN 1"/>
    <property type="match status" value="1"/>
</dbReference>
<organism evidence="13 14">
    <name type="scientific">Calycina marina</name>
    <dbReference type="NCBI Taxonomy" id="1763456"/>
    <lineage>
        <taxon>Eukaryota</taxon>
        <taxon>Fungi</taxon>
        <taxon>Dikarya</taxon>
        <taxon>Ascomycota</taxon>
        <taxon>Pezizomycotina</taxon>
        <taxon>Leotiomycetes</taxon>
        <taxon>Helotiales</taxon>
        <taxon>Pezizellaceae</taxon>
        <taxon>Calycina</taxon>
    </lineage>
</organism>
<dbReference type="InterPro" id="IPR012954">
    <property type="entry name" value="BP28_C_dom"/>
</dbReference>
<dbReference type="Proteomes" id="UP000887226">
    <property type="component" value="Unassembled WGS sequence"/>
</dbReference>
<keyword evidence="5 10" id="KW-0690">Ribosome biogenesis</keyword>
<evidence type="ECO:0000313" key="14">
    <source>
        <dbReference type="Proteomes" id="UP000887226"/>
    </source>
</evidence>
<keyword evidence="14" id="KW-1185">Reference proteome</keyword>
<accession>A0A9P7Z6M3</accession>
<dbReference type="InterPro" id="IPR016024">
    <property type="entry name" value="ARM-type_fold"/>
</dbReference>
<comment type="subunit">
    <text evidence="3 10">Component of the ribosomal small subunit (SSU) processome.</text>
</comment>
<dbReference type="SUPFAM" id="SSF48371">
    <property type="entry name" value="ARM repeat"/>
    <property type="match status" value="2"/>
</dbReference>
<reference evidence="13" key="1">
    <citation type="journal article" date="2021" name="IMA Fungus">
        <title>Genomic characterization of three marine fungi, including Emericellopsis atlantica sp. nov. with signatures of a generalist lifestyle and marine biomass degradation.</title>
        <authorList>
            <person name="Hagestad O.C."/>
            <person name="Hou L."/>
            <person name="Andersen J.H."/>
            <person name="Hansen E.H."/>
            <person name="Altermark B."/>
            <person name="Li C."/>
            <person name="Kuhnert E."/>
            <person name="Cox R.J."/>
            <person name="Crous P.W."/>
            <person name="Spatafora J.W."/>
            <person name="Lail K."/>
            <person name="Amirebrahimi M."/>
            <person name="Lipzen A."/>
            <person name="Pangilinan J."/>
            <person name="Andreopoulos W."/>
            <person name="Hayes R.D."/>
            <person name="Ng V."/>
            <person name="Grigoriev I.V."/>
            <person name="Jackson S.A."/>
            <person name="Sutton T.D.S."/>
            <person name="Dobson A.D.W."/>
            <person name="Rama T."/>
        </authorList>
    </citation>
    <scope>NUCLEOTIDE SEQUENCE</scope>
    <source>
        <strain evidence="13">TRa3180A</strain>
    </source>
</reference>
<evidence type="ECO:0000256" key="2">
    <source>
        <dbReference type="ARBA" id="ARBA00010559"/>
    </source>
</evidence>
<evidence type="ECO:0000256" key="1">
    <source>
        <dbReference type="ARBA" id="ARBA00004604"/>
    </source>
</evidence>
<comment type="function">
    <text evidence="9">Involved in nucleolar processing of pre-18S ribosomal RNA. Involved in ribosome biosynthesis.</text>
</comment>
<dbReference type="SMART" id="SM01036">
    <property type="entry name" value="BP28CT"/>
    <property type="match status" value="1"/>
</dbReference>
<comment type="caution">
    <text evidence="13">The sequence shown here is derived from an EMBL/GenBank/DDBJ whole genome shotgun (WGS) entry which is preliminary data.</text>
</comment>
<proteinExistence type="inferred from homology"/>
<dbReference type="InterPro" id="IPR022125">
    <property type="entry name" value="U3snoRNP10_N"/>
</dbReference>
<dbReference type="Gene3D" id="1.25.10.10">
    <property type="entry name" value="Leucine-rich Repeat Variant"/>
    <property type="match status" value="2"/>
</dbReference>
<feature type="region of interest" description="Disordered" evidence="11">
    <location>
        <begin position="886"/>
        <end position="905"/>
    </location>
</feature>
<gene>
    <name evidence="13" type="ORF">BJ878DRAFT_298508</name>
</gene>
<comment type="subcellular location">
    <subcellularLocation>
        <location evidence="1 10">Nucleus</location>
        <location evidence="1 10">Nucleolus</location>
    </subcellularLocation>
</comment>
<sequence>MATSIASQLAQVAAKSNNALNLKAQKVAHSKSLIFEPRVAASQSLETIYTLCCEGFRELCLLDQRFVGFQGSLFSPQSQEHDRSVMTTDENSSLDTQLEDFLGLVGARLRLSPAIKSVEWLVRRYRVHEYNTSFLLTTFLPYHTLPIFTTILSILPSDIPDHYNRFLHGHIRALKPPTRNDVIRAASTNPEFTSTLNTYVLRICEKKQHYSALLAFWAGIMTETTNSMLDKARSGRRGVQQQNEQDVLVKLIPTLNVGLSMKRVPELRVGCYMLLTIVASKGGLDDNLLSSMMEAVVVGWTSETIRPALVCLSALAQHSATKRLPRKVAKALFKAQDLSQLLVELSKERRMDRLASGLCITLLHRFFSSESLARLTTVVQILQHQLVTDSQIAAITTALLDVVKEIDDKNDPQSDLRTGLTSALVTFTQQSTHVGAVVQKTLEGREIDIDNLEMKLHTSILPRKPQFKLEEGTKPTTAPVESPKTFAQLFKKVPTKTTTETTFLSHSISHIYTDLCLVFVAAAANKSDLDEFDKAPILRRQTALEDTLYLSFYMKTWCGPHPVLARVSALQMATRLFSETKDMTQDFQSVVPYALTALSDPAAKVRRAAAELFVELEGTYPAKIKKSDGALKRWGANKLFGLTSDVEEIRSDVVVRFIREVLLLHLEECVLDAKHLENLFRSEIGGSKTSELSPAEEKKRLPQTRRISLMSYLASHTKITPLFSVKLRLLRALNQVKGLPGTSRTKVLLPVLQQWVYLNLNQVQQHCQEEQIDQEAFDQQALDIVVAKDEDGLKYLTTILRGKVASDRPQLVMAVFQRLRVLWPSLVSASRLKLAQVLLDGSQASLGNPLYNSVVSDASSGLLQSLSLSTDVLASFLEQLPTAEQLADSPPATKRRRTSHGEVARAPIQDSKALTAAIKKVTFVLQLVDSSDPGKHPELLKPLFNTLAELQHLKAQMSSELAYLQRLALQSLLSILKAYESNNGLKLDRSAVRADLLVDCVQKTGSPQVQNDALLLIASLAGTAPELVLHSVMPIFTFMGSSVLRQNDEYSAHVIDQTVREVIPPLIASLRKEKGNIVTGASELLLSFVAAYEHVPPHRRGGLLVSLVETLGPEDFLYALLAMLVDKYGLNDSIRRFAVELSASFSVEVQLQSVLKYLDLVADLLKTKPTYSAILLRANDESARDQYTSALTQLELFPSILSQRRLVSQTGNLLKCDDMDAARIRELYSTLMENLLILADTVKEHSQLQGACGDILESLLGLLSTSEFVKSVEGLLDRQNDSLRRKILRSLQFRIDKESSSDVSSRISMLGLLPQLTAIIRESKDAEYKHTAVACVDKISEKYGKKDIDAVTAAAETIASKDCLGQSDARLRVMALLCLASLVDILREGIVSVLPIAIPKALDYMEKSAVDDNDATDLHNAGYAFISALVQYLPYMVSGNYLDRLLIISTSSAAANLDKDADKSRSHCLQLAAQKVDAKNLFTALEKNWERASTSGPEALTEFFHILSTAIEKHPKSVVTKYSDILSKIFLNAFDLRRQSSLNSGDTLDPDGMDQIEAMVNVVAIKMIYKFNDSTFRPIFSSLLEWGASLTNKSEREMRLQSIYGFMAVFFEDLKSIVTSYATYLLDNSVEVLKTVDPKDKVSVELWTRVLRTLVKCFEHDQDDFWQAPSHYSMIAPVLCEQFNNAASLPLVQELVPAIVELGSAADSNNHHKELISTILKHLRSESPSVRLAAIQCQHALLDRIGEEWLSMLPEMLPFISELQEDDDDVVERETQKWIVKIEDTLGQSLEEMLN</sequence>
<dbReference type="Pfam" id="PF23243">
    <property type="entry name" value="HEAT_HEATR1"/>
    <property type="match status" value="1"/>
</dbReference>
<dbReference type="GO" id="GO:0034455">
    <property type="term" value="C:t-UTP complex"/>
    <property type="evidence" value="ECO:0007669"/>
    <property type="project" value="TreeGrafter"/>
</dbReference>
<dbReference type="GO" id="GO:0030686">
    <property type="term" value="C:90S preribosome"/>
    <property type="evidence" value="ECO:0007669"/>
    <property type="project" value="TreeGrafter"/>
</dbReference>
<feature type="domain" description="BP28 C-terminal" evidence="12">
    <location>
        <begin position="1516"/>
        <end position="1665"/>
    </location>
</feature>
<keyword evidence="8 10" id="KW-0687">Ribonucleoprotein</keyword>
<evidence type="ECO:0000256" key="4">
    <source>
        <dbReference type="ARBA" id="ARBA00015399"/>
    </source>
</evidence>
<keyword evidence="7 10" id="KW-0539">Nucleus</keyword>
<dbReference type="InterPro" id="IPR040191">
    <property type="entry name" value="UTP10"/>
</dbReference>
<dbReference type="InterPro" id="IPR011989">
    <property type="entry name" value="ARM-like"/>
</dbReference>
<dbReference type="GO" id="GO:0032040">
    <property type="term" value="C:small-subunit processome"/>
    <property type="evidence" value="ECO:0007669"/>
    <property type="project" value="TreeGrafter"/>
</dbReference>
<dbReference type="InterPro" id="IPR056473">
    <property type="entry name" value="HEAT_Utp10/HEAT1"/>
</dbReference>
<evidence type="ECO:0000313" key="13">
    <source>
        <dbReference type="EMBL" id="KAG9246251.1"/>
    </source>
</evidence>
<name>A0A9P7Z6M3_9HELO</name>
<evidence type="ECO:0000256" key="5">
    <source>
        <dbReference type="ARBA" id="ARBA00022517"/>
    </source>
</evidence>
<evidence type="ECO:0000256" key="11">
    <source>
        <dbReference type="SAM" id="MobiDB-lite"/>
    </source>
</evidence>
<evidence type="ECO:0000256" key="9">
    <source>
        <dbReference type="ARBA" id="ARBA00025076"/>
    </source>
</evidence>
<evidence type="ECO:0000256" key="3">
    <source>
        <dbReference type="ARBA" id="ARBA00011399"/>
    </source>
</evidence>
<evidence type="ECO:0000256" key="8">
    <source>
        <dbReference type="ARBA" id="ARBA00023274"/>
    </source>
</evidence>
<keyword evidence="6 10" id="KW-0698">rRNA processing</keyword>
<dbReference type="Pfam" id="PF08146">
    <property type="entry name" value="BP28CT"/>
    <property type="match status" value="1"/>
</dbReference>
<dbReference type="PANTHER" id="PTHR13457">
    <property type="entry name" value="BAP28"/>
    <property type="match status" value="1"/>
</dbReference>
<evidence type="ECO:0000256" key="7">
    <source>
        <dbReference type="ARBA" id="ARBA00023242"/>
    </source>
</evidence>
<comment type="similarity">
    <text evidence="2 10">Belongs to the HEATR1/UTP10 family.</text>
</comment>
<dbReference type="EMBL" id="MU253811">
    <property type="protein sequence ID" value="KAG9246251.1"/>
    <property type="molecule type" value="Genomic_DNA"/>
</dbReference>
<evidence type="ECO:0000256" key="10">
    <source>
        <dbReference type="RuleBase" id="RU367065"/>
    </source>
</evidence>
<dbReference type="Pfam" id="PF12397">
    <property type="entry name" value="U3snoRNP10"/>
    <property type="match status" value="1"/>
</dbReference>
<protein>
    <recommendedName>
        <fullName evidence="4 10">U3 small nucleolar RNA-associated protein 10</fullName>
    </recommendedName>
</protein>
<dbReference type="GO" id="GO:0030515">
    <property type="term" value="F:snoRNA binding"/>
    <property type="evidence" value="ECO:0007669"/>
    <property type="project" value="TreeGrafter"/>
</dbReference>